<dbReference type="AlphaFoldDB" id="A0A9D1W8C0"/>
<dbReference type="Proteomes" id="UP000824156">
    <property type="component" value="Unassembled WGS sequence"/>
</dbReference>
<dbReference type="GO" id="GO:0006313">
    <property type="term" value="P:DNA transposition"/>
    <property type="evidence" value="ECO:0007669"/>
    <property type="project" value="InterPro"/>
</dbReference>
<dbReference type="InterPro" id="IPR002514">
    <property type="entry name" value="Transposase_8"/>
</dbReference>
<protein>
    <submittedName>
        <fullName evidence="2">Transposase</fullName>
    </submittedName>
</protein>
<dbReference type="EMBL" id="DXEZ01000161">
    <property type="protein sequence ID" value="HIX54531.1"/>
    <property type="molecule type" value="Genomic_DNA"/>
</dbReference>
<accession>A0A9D1W8C0</accession>
<gene>
    <name evidence="2" type="ORF">H9853_05855</name>
</gene>
<evidence type="ECO:0000256" key="1">
    <source>
        <dbReference type="SAM" id="Coils"/>
    </source>
</evidence>
<dbReference type="SUPFAM" id="SSF48295">
    <property type="entry name" value="TrpR-like"/>
    <property type="match status" value="1"/>
</dbReference>
<proteinExistence type="predicted"/>
<sequence length="90" mass="10637">MKRERRKFTAKFKTMVALEAIREQQSLPELASRFNIHPTQISNWDRAFLEGPEHVFAKNSSKDKKSEKELDQLYQKIGKLEVEKDFLKKA</sequence>
<evidence type="ECO:0000313" key="2">
    <source>
        <dbReference type="EMBL" id="HIX54531.1"/>
    </source>
</evidence>
<dbReference type="GO" id="GO:0043565">
    <property type="term" value="F:sequence-specific DNA binding"/>
    <property type="evidence" value="ECO:0007669"/>
    <property type="project" value="InterPro"/>
</dbReference>
<reference evidence="2" key="2">
    <citation type="submission" date="2021-04" db="EMBL/GenBank/DDBJ databases">
        <authorList>
            <person name="Gilroy R."/>
        </authorList>
    </citation>
    <scope>NUCLEOTIDE SEQUENCE</scope>
    <source>
        <strain evidence="2">1719</strain>
    </source>
</reference>
<dbReference type="Gene3D" id="1.10.10.10">
    <property type="entry name" value="Winged helix-like DNA-binding domain superfamily/Winged helix DNA-binding domain"/>
    <property type="match status" value="1"/>
</dbReference>
<name>A0A9D1W8C0_9SPHI</name>
<dbReference type="InterPro" id="IPR036388">
    <property type="entry name" value="WH-like_DNA-bd_sf"/>
</dbReference>
<feature type="coiled-coil region" evidence="1">
    <location>
        <begin position="63"/>
        <end position="90"/>
    </location>
</feature>
<dbReference type="Pfam" id="PF01527">
    <property type="entry name" value="HTH_Tnp_1"/>
    <property type="match status" value="1"/>
</dbReference>
<evidence type="ECO:0000313" key="3">
    <source>
        <dbReference type="Proteomes" id="UP000824156"/>
    </source>
</evidence>
<dbReference type="InterPro" id="IPR010921">
    <property type="entry name" value="Trp_repressor/repl_initiator"/>
</dbReference>
<keyword evidence="1" id="KW-0175">Coiled coil</keyword>
<dbReference type="GO" id="GO:0004803">
    <property type="term" value="F:transposase activity"/>
    <property type="evidence" value="ECO:0007669"/>
    <property type="project" value="InterPro"/>
</dbReference>
<comment type="caution">
    <text evidence="2">The sequence shown here is derived from an EMBL/GenBank/DDBJ whole genome shotgun (WGS) entry which is preliminary data.</text>
</comment>
<organism evidence="2 3">
    <name type="scientific">Candidatus Sphingobacterium stercoripullorum</name>
    <dbReference type="NCBI Taxonomy" id="2838759"/>
    <lineage>
        <taxon>Bacteria</taxon>
        <taxon>Pseudomonadati</taxon>
        <taxon>Bacteroidota</taxon>
        <taxon>Sphingobacteriia</taxon>
        <taxon>Sphingobacteriales</taxon>
        <taxon>Sphingobacteriaceae</taxon>
        <taxon>Sphingobacterium</taxon>
    </lineage>
</organism>
<reference evidence="2" key="1">
    <citation type="journal article" date="2021" name="PeerJ">
        <title>Extensive microbial diversity within the chicken gut microbiome revealed by metagenomics and culture.</title>
        <authorList>
            <person name="Gilroy R."/>
            <person name="Ravi A."/>
            <person name="Getino M."/>
            <person name="Pursley I."/>
            <person name="Horton D.L."/>
            <person name="Alikhan N.F."/>
            <person name="Baker D."/>
            <person name="Gharbi K."/>
            <person name="Hall N."/>
            <person name="Watson M."/>
            <person name="Adriaenssens E.M."/>
            <person name="Foster-Nyarko E."/>
            <person name="Jarju S."/>
            <person name="Secka A."/>
            <person name="Antonio M."/>
            <person name="Oren A."/>
            <person name="Chaudhuri R.R."/>
            <person name="La Ragione R."/>
            <person name="Hildebrand F."/>
            <person name="Pallen M.J."/>
        </authorList>
    </citation>
    <scope>NUCLEOTIDE SEQUENCE</scope>
    <source>
        <strain evidence="2">1719</strain>
    </source>
</reference>